<dbReference type="EMBL" id="BDQV01000098">
    <property type="protein sequence ID" value="GAY53906.1"/>
    <property type="molecule type" value="Genomic_DNA"/>
</dbReference>
<comment type="caution">
    <text evidence="1">The sequence shown here is derived from an EMBL/GenBank/DDBJ whole genome shotgun (WGS) entry which is preliminary data.</text>
</comment>
<organism evidence="1 2">
    <name type="scientific">Citrus unshiu</name>
    <name type="common">Satsuma mandarin</name>
    <name type="synonym">Citrus nobilis var. unshiu</name>
    <dbReference type="NCBI Taxonomy" id="55188"/>
    <lineage>
        <taxon>Eukaryota</taxon>
        <taxon>Viridiplantae</taxon>
        <taxon>Streptophyta</taxon>
        <taxon>Embryophyta</taxon>
        <taxon>Tracheophyta</taxon>
        <taxon>Spermatophyta</taxon>
        <taxon>Magnoliopsida</taxon>
        <taxon>eudicotyledons</taxon>
        <taxon>Gunneridae</taxon>
        <taxon>Pentapetalae</taxon>
        <taxon>rosids</taxon>
        <taxon>malvids</taxon>
        <taxon>Sapindales</taxon>
        <taxon>Rutaceae</taxon>
        <taxon>Aurantioideae</taxon>
        <taxon>Citrus</taxon>
    </lineage>
</organism>
<gene>
    <name evidence="1" type="ORF">CUMW_152540</name>
</gene>
<sequence>MVVSLDISPISAKSAIFHRELRPLDRPVSCTPVPPSSFESSTSKFPIYYENGYGCRNDIVVFKLTVVFLSVGF</sequence>
<keyword evidence="2" id="KW-1185">Reference proteome</keyword>
<name>A0A2H5PNG6_CITUN</name>
<reference evidence="1 2" key="1">
    <citation type="journal article" date="2017" name="Front. Genet.">
        <title>Draft sequencing of the heterozygous diploid genome of Satsuma (Citrus unshiu Marc.) using a hybrid assembly approach.</title>
        <authorList>
            <person name="Shimizu T."/>
            <person name="Tanizawa Y."/>
            <person name="Mochizuki T."/>
            <person name="Nagasaki H."/>
            <person name="Yoshioka T."/>
            <person name="Toyoda A."/>
            <person name="Fujiyama A."/>
            <person name="Kaminuma E."/>
            <person name="Nakamura Y."/>
        </authorList>
    </citation>
    <scope>NUCLEOTIDE SEQUENCE [LARGE SCALE GENOMIC DNA]</scope>
    <source>
        <strain evidence="2">cv. Miyagawa wase</strain>
    </source>
</reference>
<protein>
    <submittedName>
        <fullName evidence="1">Uncharacterized protein</fullName>
    </submittedName>
</protein>
<evidence type="ECO:0000313" key="1">
    <source>
        <dbReference type="EMBL" id="GAY53906.1"/>
    </source>
</evidence>
<evidence type="ECO:0000313" key="2">
    <source>
        <dbReference type="Proteomes" id="UP000236630"/>
    </source>
</evidence>
<proteinExistence type="predicted"/>
<dbReference type="AlphaFoldDB" id="A0A2H5PNG6"/>
<dbReference type="Proteomes" id="UP000236630">
    <property type="component" value="Unassembled WGS sequence"/>
</dbReference>
<accession>A0A2H5PNG6</accession>